<keyword evidence="2" id="KW-1185">Reference proteome</keyword>
<reference evidence="1" key="2">
    <citation type="submission" date="2025-09" db="UniProtKB">
        <authorList>
            <consortium name="EnsemblPlants"/>
        </authorList>
    </citation>
    <scope>IDENTIFICATION</scope>
</reference>
<evidence type="ECO:0000313" key="1">
    <source>
        <dbReference type="EnsemblPlants" id="AVESA.00010b.r2.3CG0462130.1.CDS"/>
    </source>
</evidence>
<protein>
    <submittedName>
        <fullName evidence="1">Uncharacterized protein</fullName>
    </submittedName>
</protein>
<accession>A0ACD5VP52</accession>
<evidence type="ECO:0000313" key="2">
    <source>
        <dbReference type="Proteomes" id="UP001732700"/>
    </source>
</evidence>
<organism evidence="1 2">
    <name type="scientific">Avena sativa</name>
    <name type="common">Oat</name>
    <dbReference type="NCBI Taxonomy" id="4498"/>
    <lineage>
        <taxon>Eukaryota</taxon>
        <taxon>Viridiplantae</taxon>
        <taxon>Streptophyta</taxon>
        <taxon>Embryophyta</taxon>
        <taxon>Tracheophyta</taxon>
        <taxon>Spermatophyta</taxon>
        <taxon>Magnoliopsida</taxon>
        <taxon>Liliopsida</taxon>
        <taxon>Poales</taxon>
        <taxon>Poaceae</taxon>
        <taxon>BOP clade</taxon>
        <taxon>Pooideae</taxon>
        <taxon>Poodae</taxon>
        <taxon>Poeae</taxon>
        <taxon>Poeae Chloroplast Group 1 (Aveneae type)</taxon>
        <taxon>Aveninae</taxon>
        <taxon>Avena</taxon>
    </lineage>
</organism>
<dbReference type="Proteomes" id="UP001732700">
    <property type="component" value="Chromosome 3C"/>
</dbReference>
<proteinExistence type="predicted"/>
<sequence>MARTYDPLLGTMVKAPDGIGTVLLSRTQSHMYKVWQEIEPVVFLGVGVGLCWTIWRYLSRKSCLRTYGHYMTGNTSGPVVGRDEEIDRVISILCCKTKNCAALVGAPGVGKTAIAEGLAQRIAAGKVPAELAEARILELDLGAMLSGTVLRGMFEGRLKRVIKEAENSHGKIILFIDEMHNLIGAGAVGGRWGSNDAANMLKPALARGRIRCVGATTFDDYRKYVESDGALERRFQKVHIAEPSMQATIAILRGIKQQYEQHHGVEIQDAAVVAAAQLAGRYITGRQFPDKAIDLIDGACSTAKKMMQIDNQEGEVDALKKTIIVTPNHVAEVVSRWTGIPVTALDQDEKDRLIHLADRLHERVIGQDEAVNLVAEAVLRSRAGLDHPGQPIGSFLFLGLTGVGKTELAKALAEQLFGSEKTMVRIDMSEYVGSGAVARLIGAAPSCVGYEDAGQLTEQVRRRPYSVILFDEVEKADPLVLNVFIQLLDDGVLTDGKGRTVNFKNTIIIMTSNLGAEHLAAGMAGESTMESARDLVMNEVHRHFKPEFLNRLSEVVIFEPLSHGKLKEIVKIQMKSVIEKVAAKSICLSSTDDALDVILSESYNPMYGARPIRRWVQKNVMTVLSQMLVKGEAGEGSAISIDATDDRKGLKYEVVDPRGKSLLVEPSSGCDDKSSVRAATNPVTHGGEEGEGRQ</sequence>
<name>A0ACD5VP52_AVESA</name>
<dbReference type="EnsemblPlants" id="AVESA.00010b.r2.3CG0462130.1">
    <property type="protein sequence ID" value="AVESA.00010b.r2.3CG0462130.1.CDS"/>
    <property type="gene ID" value="AVESA.00010b.r2.3CG0462130"/>
</dbReference>
<reference evidence="1" key="1">
    <citation type="submission" date="2021-05" db="EMBL/GenBank/DDBJ databases">
        <authorList>
            <person name="Scholz U."/>
            <person name="Mascher M."/>
            <person name="Fiebig A."/>
        </authorList>
    </citation>
    <scope>NUCLEOTIDE SEQUENCE [LARGE SCALE GENOMIC DNA]</scope>
</reference>